<accession>A0A5R8Y3X0</accession>
<evidence type="ECO:0000256" key="7">
    <source>
        <dbReference type="ARBA" id="ARBA00022741"/>
    </source>
</evidence>
<evidence type="ECO:0000256" key="5">
    <source>
        <dbReference type="ARBA" id="ARBA00022553"/>
    </source>
</evidence>
<dbReference type="AlphaFoldDB" id="A0A5R8Y3X0"/>
<feature type="transmembrane region" description="Helical" evidence="14">
    <location>
        <begin position="12"/>
        <end position="33"/>
    </location>
</feature>
<keyword evidence="6 14" id="KW-0812">Transmembrane</keyword>
<organism evidence="19 20">
    <name type="scientific">Arcobacter arenosus</name>
    <dbReference type="NCBI Taxonomy" id="2576037"/>
    <lineage>
        <taxon>Bacteria</taxon>
        <taxon>Pseudomonadati</taxon>
        <taxon>Campylobacterota</taxon>
        <taxon>Epsilonproteobacteria</taxon>
        <taxon>Campylobacterales</taxon>
        <taxon>Arcobacteraceae</taxon>
        <taxon>Arcobacter</taxon>
    </lineage>
</organism>
<feature type="domain" description="Response regulatory" evidence="16">
    <location>
        <begin position="624"/>
        <end position="744"/>
    </location>
</feature>
<dbReference type="OrthoDB" id="5468627at2"/>
<dbReference type="PRINTS" id="PR00344">
    <property type="entry name" value="BCTRLSENSOR"/>
</dbReference>
<keyword evidence="8" id="KW-0067">ATP-binding</keyword>
<dbReference type="InterPro" id="IPR036890">
    <property type="entry name" value="HATPase_C_sf"/>
</dbReference>
<dbReference type="SMART" id="SM00387">
    <property type="entry name" value="HATPase_c"/>
    <property type="match status" value="1"/>
</dbReference>
<dbReference type="EMBL" id="VANU01000001">
    <property type="protein sequence ID" value="TLP40480.1"/>
    <property type="molecule type" value="Genomic_DNA"/>
</dbReference>
<dbReference type="Pfam" id="PF01627">
    <property type="entry name" value="Hpt"/>
    <property type="match status" value="1"/>
</dbReference>
<evidence type="ECO:0000256" key="1">
    <source>
        <dbReference type="ARBA" id="ARBA00000085"/>
    </source>
</evidence>
<dbReference type="InterPro" id="IPR001789">
    <property type="entry name" value="Sig_transdc_resp-reg_receiver"/>
</dbReference>
<dbReference type="GO" id="GO:0005524">
    <property type="term" value="F:ATP binding"/>
    <property type="evidence" value="ECO:0007669"/>
    <property type="project" value="UniProtKB-KW"/>
</dbReference>
<dbReference type="GO" id="GO:0000155">
    <property type="term" value="F:phosphorelay sensor kinase activity"/>
    <property type="evidence" value="ECO:0007669"/>
    <property type="project" value="InterPro"/>
</dbReference>
<evidence type="ECO:0000259" key="16">
    <source>
        <dbReference type="PROSITE" id="PS50110"/>
    </source>
</evidence>
<dbReference type="Gene3D" id="1.10.287.130">
    <property type="match status" value="1"/>
</dbReference>
<sequence length="869" mass="99275">MKGLDTLEKILIPVILTGFVFIISLYIGIDYALGSYLDMQTKNFMAFYMTLLLITLVIIAVFVSNQFVKKPMLELTEFLDKIENDHYQFFEKNFANTDIDNFVIQVNKLINYLENKDKKTNSLIENLSESNKFLEEYQKAVDASAMISKFDKFGKITHVNDKYLEKSLYKESELLGEEYNILCHKNFDEVFFNALFTKISKNNIWTGEIKNLDKNGNVFYTSTIIVPILDSKNNILEFLSFSIDITEHIISLEKAKEAEASKSIFLATMSHEIRTPLNGILGFAKLLENSDIPKKEMGYIDIINSSAKSLLGIINDILDISKIESGKFELENRAFNPFKEFEPAIELFVAKASEKNIDILFFIDPKLPNNLIGDSLKIKQVLTNLIGNAIKFTPNEGNISIRIEQVQRDEKTAKILFSIKDSGIGISKDYQKIIFNPFSQADSSVTRKFGGTGLGLSISSNIINIMGSKIELLSEENKGSEFYFELEMEYEKSKNLYPQIDTSSKIAIFCYEYDCTSQLGMVKKYLTNYSEPEVTDDIETLNEFSLIIGKYDDLLKLDLTKINVPLIFIADYSDKEISIENEHRMIKSPINQSKLYDTIVDILNPNLEDEVKIDRELIKHSNICCLIVEDNPVNQYLMEAMLSQKHIRCKLLENGQLAVDEIKSGNKYELIFMDINMPVMNGIDATKEILKFEKENNLKHTPIVALTANAVAGDKEKFLSEGMDDYIPKPFEEYMLDEILTKYIKANKETTLKVSENSKKTVVEEKYSLEKVAKSLGLKLDIFRNIFKTFISTIDKDLEKLKTSIDNEDFESIIQNAHKIKGASANLKINDVFEISKKIELSAKENSQIDYKSEFNKLSSCVEDLKKVD</sequence>
<dbReference type="Pfam" id="PF00512">
    <property type="entry name" value="HisKA"/>
    <property type="match status" value="1"/>
</dbReference>
<evidence type="ECO:0000259" key="15">
    <source>
        <dbReference type="PROSITE" id="PS50109"/>
    </source>
</evidence>
<evidence type="ECO:0000313" key="19">
    <source>
        <dbReference type="EMBL" id="TLP40480.1"/>
    </source>
</evidence>
<dbReference type="CDD" id="cd00082">
    <property type="entry name" value="HisKA"/>
    <property type="match status" value="1"/>
</dbReference>
<feature type="transmembrane region" description="Helical" evidence="14">
    <location>
        <begin position="45"/>
        <end position="63"/>
    </location>
</feature>
<dbReference type="Pfam" id="PF02518">
    <property type="entry name" value="HATPase_c"/>
    <property type="match status" value="1"/>
</dbReference>
<dbReference type="SUPFAM" id="SSF55785">
    <property type="entry name" value="PYP-like sensor domain (PAS domain)"/>
    <property type="match status" value="1"/>
</dbReference>
<dbReference type="InterPro" id="IPR003661">
    <property type="entry name" value="HisK_dim/P_dom"/>
</dbReference>
<feature type="domain" description="HPt" evidence="18">
    <location>
        <begin position="779"/>
        <end position="869"/>
    </location>
</feature>
<dbReference type="InterPro" id="IPR036641">
    <property type="entry name" value="HPT_dom_sf"/>
</dbReference>
<dbReference type="InterPro" id="IPR001610">
    <property type="entry name" value="PAC"/>
</dbReference>
<dbReference type="PROSITE" id="PS50894">
    <property type="entry name" value="HPT"/>
    <property type="match status" value="1"/>
</dbReference>
<evidence type="ECO:0000256" key="12">
    <source>
        <dbReference type="PROSITE-ProRule" id="PRU00110"/>
    </source>
</evidence>
<evidence type="ECO:0000256" key="8">
    <source>
        <dbReference type="ARBA" id="ARBA00022840"/>
    </source>
</evidence>
<dbReference type="CDD" id="cd00088">
    <property type="entry name" value="HPT"/>
    <property type="match status" value="1"/>
</dbReference>
<dbReference type="CDD" id="cd00130">
    <property type="entry name" value="PAS"/>
    <property type="match status" value="1"/>
</dbReference>
<comment type="caution">
    <text evidence="19">The sequence shown here is derived from an EMBL/GenBank/DDBJ whole genome shotgun (WGS) entry which is preliminary data.</text>
</comment>
<dbReference type="Gene3D" id="3.40.50.2300">
    <property type="match status" value="1"/>
</dbReference>
<dbReference type="InterPro" id="IPR004358">
    <property type="entry name" value="Sig_transdc_His_kin-like_C"/>
</dbReference>
<keyword evidence="9 14" id="KW-1133">Transmembrane helix</keyword>
<dbReference type="SUPFAM" id="SSF47226">
    <property type="entry name" value="Histidine-containing phosphotransfer domain, HPT domain"/>
    <property type="match status" value="1"/>
</dbReference>
<dbReference type="PANTHER" id="PTHR45339:SF1">
    <property type="entry name" value="HYBRID SIGNAL TRANSDUCTION HISTIDINE KINASE J"/>
    <property type="match status" value="1"/>
</dbReference>
<dbReference type="InterPro" id="IPR003594">
    <property type="entry name" value="HATPase_dom"/>
</dbReference>
<keyword evidence="10" id="KW-0902">Two-component regulatory system</keyword>
<dbReference type="SMART" id="SM00086">
    <property type="entry name" value="PAC"/>
    <property type="match status" value="1"/>
</dbReference>
<evidence type="ECO:0000259" key="18">
    <source>
        <dbReference type="PROSITE" id="PS50894"/>
    </source>
</evidence>
<dbReference type="SMART" id="SM00448">
    <property type="entry name" value="REC"/>
    <property type="match status" value="1"/>
</dbReference>
<evidence type="ECO:0000256" key="2">
    <source>
        <dbReference type="ARBA" id="ARBA00004651"/>
    </source>
</evidence>
<dbReference type="PANTHER" id="PTHR45339">
    <property type="entry name" value="HYBRID SIGNAL TRANSDUCTION HISTIDINE KINASE J"/>
    <property type="match status" value="1"/>
</dbReference>
<evidence type="ECO:0000256" key="10">
    <source>
        <dbReference type="ARBA" id="ARBA00023012"/>
    </source>
</evidence>
<dbReference type="EC" id="2.7.13.3" evidence="3"/>
<evidence type="ECO:0000256" key="4">
    <source>
        <dbReference type="ARBA" id="ARBA00022475"/>
    </source>
</evidence>
<dbReference type="Proteomes" id="UP000308901">
    <property type="component" value="Unassembled WGS sequence"/>
</dbReference>
<proteinExistence type="predicted"/>
<keyword evidence="4" id="KW-1003">Cell membrane</keyword>
<dbReference type="PROSITE" id="PS50110">
    <property type="entry name" value="RESPONSE_REGULATORY"/>
    <property type="match status" value="1"/>
</dbReference>
<dbReference type="FunFam" id="3.30.565.10:FF:000010">
    <property type="entry name" value="Sensor histidine kinase RcsC"/>
    <property type="match status" value="1"/>
</dbReference>
<dbReference type="NCBIfam" id="TIGR00229">
    <property type="entry name" value="sensory_box"/>
    <property type="match status" value="1"/>
</dbReference>
<dbReference type="Gene3D" id="3.30.565.10">
    <property type="entry name" value="Histidine kinase-like ATPase, C-terminal domain"/>
    <property type="match status" value="1"/>
</dbReference>
<reference evidence="19 20" key="1">
    <citation type="submission" date="2019-05" db="EMBL/GenBank/DDBJ databases">
        <title>Arcobacter sp. nov., isolated from sea sediment.</title>
        <authorList>
            <person name="Kim W."/>
        </authorList>
    </citation>
    <scope>NUCLEOTIDE SEQUENCE [LARGE SCALE GENOMIC DNA]</scope>
    <source>
        <strain evidence="19 20">CAU 1517</strain>
    </source>
</reference>
<dbReference type="PROSITE" id="PS50109">
    <property type="entry name" value="HIS_KIN"/>
    <property type="match status" value="1"/>
</dbReference>
<gene>
    <name evidence="19" type="ORF">FDK22_00265</name>
</gene>
<name>A0A5R8Y3X0_9BACT</name>
<protein>
    <recommendedName>
        <fullName evidence="3">histidine kinase</fullName>
        <ecNumber evidence="3">2.7.13.3</ecNumber>
    </recommendedName>
</protein>
<dbReference type="GO" id="GO:0005886">
    <property type="term" value="C:plasma membrane"/>
    <property type="evidence" value="ECO:0007669"/>
    <property type="project" value="UniProtKB-SubCell"/>
</dbReference>
<evidence type="ECO:0000256" key="13">
    <source>
        <dbReference type="PROSITE-ProRule" id="PRU00169"/>
    </source>
</evidence>
<keyword evidence="11 14" id="KW-0472">Membrane</keyword>
<evidence type="ECO:0000256" key="9">
    <source>
        <dbReference type="ARBA" id="ARBA00022989"/>
    </source>
</evidence>
<comment type="subcellular location">
    <subcellularLocation>
        <location evidence="2">Cell membrane</location>
        <topology evidence="2">Multi-pass membrane protein</topology>
    </subcellularLocation>
</comment>
<feature type="domain" description="PAC" evidence="17">
    <location>
        <begin position="205"/>
        <end position="257"/>
    </location>
</feature>
<evidence type="ECO:0000256" key="14">
    <source>
        <dbReference type="SAM" id="Phobius"/>
    </source>
</evidence>
<dbReference type="InterPro" id="IPR008207">
    <property type="entry name" value="Sig_transdc_His_kin_Hpt_dom"/>
</dbReference>
<dbReference type="RefSeq" id="WP_138150770.1">
    <property type="nucleotide sequence ID" value="NZ_VANU01000001.1"/>
</dbReference>
<feature type="modified residue" description="Phosphohistidine" evidence="12">
    <location>
        <position position="818"/>
    </location>
</feature>
<dbReference type="PROSITE" id="PS50113">
    <property type="entry name" value="PAC"/>
    <property type="match status" value="1"/>
</dbReference>
<dbReference type="Pfam" id="PF13426">
    <property type="entry name" value="PAS_9"/>
    <property type="match status" value="1"/>
</dbReference>
<dbReference type="InterPro" id="IPR000700">
    <property type="entry name" value="PAS-assoc_C"/>
</dbReference>
<feature type="domain" description="Histidine kinase" evidence="15">
    <location>
        <begin position="268"/>
        <end position="490"/>
    </location>
</feature>
<dbReference type="Gene3D" id="3.30.450.20">
    <property type="entry name" value="PAS domain"/>
    <property type="match status" value="1"/>
</dbReference>
<dbReference type="InterPro" id="IPR000014">
    <property type="entry name" value="PAS"/>
</dbReference>
<dbReference type="SUPFAM" id="SSF52172">
    <property type="entry name" value="CheY-like"/>
    <property type="match status" value="1"/>
</dbReference>
<dbReference type="InterPro" id="IPR036097">
    <property type="entry name" value="HisK_dim/P_sf"/>
</dbReference>
<dbReference type="InterPro" id="IPR011006">
    <property type="entry name" value="CheY-like_superfamily"/>
</dbReference>
<feature type="modified residue" description="4-aspartylphosphate" evidence="13">
    <location>
        <position position="674"/>
    </location>
</feature>
<dbReference type="Pfam" id="PF00072">
    <property type="entry name" value="Response_reg"/>
    <property type="match status" value="1"/>
</dbReference>
<evidence type="ECO:0000256" key="3">
    <source>
        <dbReference type="ARBA" id="ARBA00012438"/>
    </source>
</evidence>
<evidence type="ECO:0000313" key="20">
    <source>
        <dbReference type="Proteomes" id="UP000308901"/>
    </source>
</evidence>
<dbReference type="InterPro" id="IPR035965">
    <property type="entry name" value="PAS-like_dom_sf"/>
</dbReference>
<dbReference type="SMART" id="SM00388">
    <property type="entry name" value="HisKA"/>
    <property type="match status" value="1"/>
</dbReference>
<keyword evidence="5 13" id="KW-0597">Phosphoprotein</keyword>
<evidence type="ECO:0000256" key="6">
    <source>
        <dbReference type="ARBA" id="ARBA00022692"/>
    </source>
</evidence>
<comment type="catalytic activity">
    <reaction evidence="1">
        <text>ATP + protein L-histidine = ADP + protein N-phospho-L-histidine.</text>
        <dbReference type="EC" id="2.7.13.3"/>
    </reaction>
</comment>
<dbReference type="SUPFAM" id="SSF55874">
    <property type="entry name" value="ATPase domain of HSP90 chaperone/DNA topoisomerase II/histidine kinase"/>
    <property type="match status" value="1"/>
</dbReference>
<keyword evidence="7" id="KW-0547">Nucleotide-binding</keyword>
<keyword evidence="20" id="KW-1185">Reference proteome</keyword>
<dbReference type="Gene3D" id="1.20.120.160">
    <property type="entry name" value="HPT domain"/>
    <property type="match status" value="1"/>
</dbReference>
<dbReference type="CDD" id="cd17546">
    <property type="entry name" value="REC_hyHK_CKI1_RcsC-like"/>
    <property type="match status" value="1"/>
</dbReference>
<dbReference type="SUPFAM" id="SSF47384">
    <property type="entry name" value="Homodimeric domain of signal transducing histidine kinase"/>
    <property type="match status" value="1"/>
</dbReference>
<evidence type="ECO:0000256" key="11">
    <source>
        <dbReference type="ARBA" id="ARBA00023136"/>
    </source>
</evidence>
<evidence type="ECO:0000259" key="17">
    <source>
        <dbReference type="PROSITE" id="PS50113"/>
    </source>
</evidence>
<dbReference type="CDD" id="cd16922">
    <property type="entry name" value="HATPase_EvgS-ArcB-TorS-like"/>
    <property type="match status" value="1"/>
</dbReference>
<dbReference type="InterPro" id="IPR005467">
    <property type="entry name" value="His_kinase_dom"/>
</dbReference>